<dbReference type="FunFam" id="3.40.1190.20:FF:000002">
    <property type="entry name" value="Bifunctional protein HldE"/>
    <property type="match status" value="1"/>
</dbReference>
<evidence type="ECO:0000256" key="2">
    <source>
        <dbReference type="ARBA" id="ARBA00022777"/>
    </source>
</evidence>
<dbReference type="GO" id="GO:0033785">
    <property type="term" value="F:heptose 7-phosphate kinase activity"/>
    <property type="evidence" value="ECO:0007669"/>
    <property type="project" value="TreeGrafter"/>
</dbReference>
<dbReference type="Gene3D" id="3.40.1190.20">
    <property type="match status" value="1"/>
</dbReference>
<dbReference type="AlphaFoldDB" id="A0AA96G9C2"/>
<proteinExistence type="predicted"/>
<reference evidence="4 5" key="1">
    <citation type="submission" date="2023-01" db="EMBL/GenBank/DDBJ databases">
        <title>Cultivation and genomic characterization of new, ubiquitous marine nitrite-oxidizing bacteria from the Nitrospirales.</title>
        <authorList>
            <person name="Mueller A.J."/>
            <person name="Daebeler A."/>
            <person name="Herbold C.W."/>
            <person name="Kirkegaard R.H."/>
            <person name="Daims H."/>
        </authorList>
    </citation>
    <scope>NUCLEOTIDE SEQUENCE [LARGE SCALE GENOMIC DNA]</scope>
    <source>
        <strain evidence="4 5">VA</strain>
    </source>
</reference>
<evidence type="ECO:0000256" key="1">
    <source>
        <dbReference type="ARBA" id="ARBA00022679"/>
    </source>
</evidence>
<dbReference type="PANTHER" id="PTHR46969:SF1">
    <property type="entry name" value="BIFUNCTIONAL PROTEIN HLDE"/>
    <property type="match status" value="1"/>
</dbReference>
<evidence type="ECO:0000313" key="4">
    <source>
        <dbReference type="EMBL" id="WNM57197.1"/>
    </source>
</evidence>
<dbReference type="Pfam" id="PF00294">
    <property type="entry name" value="PfkB"/>
    <property type="match status" value="1"/>
</dbReference>
<dbReference type="EMBL" id="CP116967">
    <property type="protein sequence ID" value="WNM57197.1"/>
    <property type="molecule type" value="Genomic_DNA"/>
</dbReference>
<keyword evidence="2 4" id="KW-0418">Kinase</keyword>
<organism evidence="4 5">
    <name type="scientific">Candidatus Nitrospira allomarina</name>
    <dbReference type="NCBI Taxonomy" id="3020900"/>
    <lineage>
        <taxon>Bacteria</taxon>
        <taxon>Pseudomonadati</taxon>
        <taxon>Nitrospirota</taxon>
        <taxon>Nitrospiria</taxon>
        <taxon>Nitrospirales</taxon>
        <taxon>Nitrospiraceae</taxon>
        <taxon>Nitrospira</taxon>
    </lineage>
</organism>
<dbReference type="InterPro" id="IPR011913">
    <property type="entry name" value="RfaE_dom_I"/>
</dbReference>
<feature type="domain" description="Carbohydrate kinase PfkB" evidence="3">
    <location>
        <begin position="26"/>
        <end position="322"/>
    </location>
</feature>
<accession>A0AA96G9C2</accession>
<gene>
    <name evidence="4" type="primary">rfaE1</name>
    <name evidence="4" type="ORF">PP769_14595</name>
</gene>
<dbReference type="InterPro" id="IPR011611">
    <property type="entry name" value="PfkB_dom"/>
</dbReference>
<name>A0AA96G9C2_9BACT</name>
<keyword evidence="5" id="KW-1185">Reference proteome</keyword>
<evidence type="ECO:0000313" key="5">
    <source>
        <dbReference type="Proteomes" id="UP001302719"/>
    </source>
</evidence>
<dbReference type="GO" id="GO:0005829">
    <property type="term" value="C:cytosol"/>
    <property type="evidence" value="ECO:0007669"/>
    <property type="project" value="TreeGrafter"/>
</dbReference>
<dbReference type="GO" id="GO:0033786">
    <property type="term" value="F:heptose-1-phosphate adenylyltransferase activity"/>
    <property type="evidence" value="ECO:0007669"/>
    <property type="project" value="TreeGrafter"/>
</dbReference>
<dbReference type="NCBIfam" id="TIGR02198">
    <property type="entry name" value="rfaE_dom_I"/>
    <property type="match status" value="1"/>
</dbReference>
<keyword evidence="1" id="KW-0808">Transferase</keyword>
<dbReference type="InterPro" id="IPR029056">
    <property type="entry name" value="Ribokinase-like"/>
</dbReference>
<dbReference type="RefSeq" id="WP_312641395.1">
    <property type="nucleotide sequence ID" value="NZ_CP116967.1"/>
</dbReference>
<dbReference type="KEGG" id="nall:PP769_14595"/>
<dbReference type="PANTHER" id="PTHR46969">
    <property type="entry name" value="BIFUNCTIONAL PROTEIN HLDE"/>
    <property type="match status" value="1"/>
</dbReference>
<evidence type="ECO:0000259" key="3">
    <source>
        <dbReference type="Pfam" id="PF00294"/>
    </source>
</evidence>
<sequence>MKPLSVVPSISSRKFKEYIQRFSRARILVIGDLILDHYVWGKVHRVSPEAPVPIVHVDSESYRMGGAANVYHNILTLGGQAELCGMVGADHVGKQFLADIRRSSPFTAGVFVDSSRPTIKKTRVVAHNQQIVRFDVEQRHDISSRQTKKMIKHVASRLPEVSCLVISDYAKGMITVDLMKAIHVLANQFGVPVVVDPKVEHMAYYQGVTVITPNHFEAKQAAGFLPSQDVPVEQIGLALQQQLQCQSVVVTRGEEGMSIFEKTGQSWTIPAVARQVYDVTGAGDTVISTLALALSAKAPLPEAAVLANQAAGIVVGMVGTATVTRAQLQEALFHGHK</sequence>
<dbReference type="SUPFAM" id="SSF53613">
    <property type="entry name" value="Ribokinase-like"/>
    <property type="match status" value="1"/>
</dbReference>
<protein>
    <submittedName>
        <fullName evidence="4">D-glycero-beta-D-manno-heptose-7-phosphate kinase</fullName>
    </submittedName>
</protein>
<dbReference type="GO" id="GO:0016773">
    <property type="term" value="F:phosphotransferase activity, alcohol group as acceptor"/>
    <property type="evidence" value="ECO:0007669"/>
    <property type="project" value="InterPro"/>
</dbReference>
<dbReference type="CDD" id="cd01172">
    <property type="entry name" value="RfaE_like"/>
    <property type="match status" value="1"/>
</dbReference>
<dbReference type="Proteomes" id="UP001302719">
    <property type="component" value="Chromosome"/>
</dbReference>